<evidence type="ECO:0000313" key="3">
    <source>
        <dbReference type="Proteomes" id="UP001497497"/>
    </source>
</evidence>
<organism evidence="2 3">
    <name type="scientific">Lymnaea stagnalis</name>
    <name type="common">Great pond snail</name>
    <name type="synonym">Helix stagnalis</name>
    <dbReference type="NCBI Taxonomy" id="6523"/>
    <lineage>
        <taxon>Eukaryota</taxon>
        <taxon>Metazoa</taxon>
        <taxon>Spiralia</taxon>
        <taxon>Lophotrochozoa</taxon>
        <taxon>Mollusca</taxon>
        <taxon>Gastropoda</taxon>
        <taxon>Heterobranchia</taxon>
        <taxon>Euthyneura</taxon>
        <taxon>Panpulmonata</taxon>
        <taxon>Hygrophila</taxon>
        <taxon>Lymnaeoidea</taxon>
        <taxon>Lymnaeidae</taxon>
        <taxon>Lymnaea</taxon>
    </lineage>
</organism>
<dbReference type="AlphaFoldDB" id="A0AAV2IQJ5"/>
<proteinExistence type="predicted"/>
<comment type="caution">
    <text evidence="2">The sequence shown here is derived from an EMBL/GenBank/DDBJ whole genome shotgun (WGS) entry which is preliminary data.</text>
</comment>
<sequence length="128" mass="15918">MNSFDDREHRRAKRRRAAKLKRTCRPWIYAPCRLYHYVMLYVRRYRRRHPYCREVRQSEADRWLERYTDWWNRMQQLAKLVMILLMYFIALALLIFCSSDYTCLELMDSICIVFGYQSFDHLLYVIGL</sequence>
<evidence type="ECO:0000256" key="1">
    <source>
        <dbReference type="SAM" id="Phobius"/>
    </source>
</evidence>
<protein>
    <submittedName>
        <fullName evidence="2">Uncharacterized protein</fullName>
    </submittedName>
</protein>
<keyword evidence="1" id="KW-0812">Transmembrane</keyword>
<keyword evidence="3" id="KW-1185">Reference proteome</keyword>
<keyword evidence="1" id="KW-1133">Transmembrane helix</keyword>
<feature type="transmembrane region" description="Helical" evidence="1">
    <location>
        <begin position="77"/>
        <end position="96"/>
    </location>
</feature>
<name>A0AAV2IQJ5_LYMST</name>
<reference evidence="2 3" key="1">
    <citation type="submission" date="2024-04" db="EMBL/GenBank/DDBJ databases">
        <authorList>
            <consortium name="Genoscope - CEA"/>
            <person name="William W."/>
        </authorList>
    </citation>
    <scope>NUCLEOTIDE SEQUENCE [LARGE SCALE GENOMIC DNA]</scope>
</reference>
<keyword evidence="1" id="KW-0472">Membrane</keyword>
<gene>
    <name evidence="2" type="ORF">GSLYS_00021339001</name>
</gene>
<accession>A0AAV2IQJ5</accession>
<dbReference type="EMBL" id="CAXITT010001147">
    <property type="protein sequence ID" value="CAL1548022.1"/>
    <property type="molecule type" value="Genomic_DNA"/>
</dbReference>
<evidence type="ECO:0000313" key="2">
    <source>
        <dbReference type="EMBL" id="CAL1548022.1"/>
    </source>
</evidence>
<dbReference type="Proteomes" id="UP001497497">
    <property type="component" value="Unassembled WGS sequence"/>
</dbReference>